<dbReference type="OrthoDB" id="948447at68336"/>
<dbReference type="AlphaFoldDB" id="A0A3D9H706"/>
<keyword evidence="2" id="KW-1185">Reference proteome</keyword>
<proteinExistence type="predicted"/>
<comment type="caution">
    <text evidence="1">The sequence shown here is derived from an EMBL/GenBank/DDBJ whole genome shotgun (WGS) entry which is preliminary data.</text>
</comment>
<dbReference type="RefSeq" id="WP_115816590.1">
    <property type="nucleotide sequence ID" value="NZ_QRDV01000002.1"/>
</dbReference>
<protein>
    <submittedName>
        <fullName evidence="1">Uncharacterized protein</fullName>
    </submittedName>
</protein>
<name>A0A3D9H706_9FLAO</name>
<evidence type="ECO:0000313" key="2">
    <source>
        <dbReference type="Proteomes" id="UP000256980"/>
    </source>
</evidence>
<reference evidence="1 2" key="1">
    <citation type="submission" date="2018-07" db="EMBL/GenBank/DDBJ databases">
        <title>Genomic Encyclopedia of Type Strains, Phase III (KMG-III): the genomes of soil and plant-associated and newly described type strains.</title>
        <authorList>
            <person name="Whitman W."/>
        </authorList>
    </citation>
    <scope>NUCLEOTIDE SEQUENCE [LARGE SCALE GENOMIC DNA]</scope>
    <source>
        <strain evidence="1 2">CECT 7946</strain>
    </source>
</reference>
<dbReference type="EMBL" id="QRDV01000002">
    <property type="protein sequence ID" value="RED45280.1"/>
    <property type="molecule type" value="Genomic_DNA"/>
</dbReference>
<sequence>MKYRHFESRKFRLCVIEARKCITAKDDFSLEARNLLAQLIYDNESIKKINFLKIDWETILLNHTEWIEYYDITENRFNEIIEYLINKTSSYKSNT</sequence>
<organism evidence="1 2">
    <name type="scientific">Winogradskyella eximia</name>
    <dbReference type="NCBI Taxonomy" id="262006"/>
    <lineage>
        <taxon>Bacteria</taxon>
        <taxon>Pseudomonadati</taxon>
        <taxon>Bacteroidota</taxon>
        <taxon>Flavobacteriia</taxon>
        <taxon>Flavobacteriales</taxon>
        <taxon>Flavobacteriaceae</taxon>
        <taxon>Winogradskyella</taxon>
    </lineage>
</organism>
<dbReference type="Proteomes" id="UP000256980">
    <property type="component" value="Unassembled WGS sequence"/>
</dbReference>
<evidence type="ECO:0000313" key="1">
    <source>
        <dbReference type="EMBL" id="RED45280.1"/>
    </source>
</evidence>
<accession>A0A3D9H706</accession>
<gene>
    <name evidence="1" type="ORF">DFQ10_102148</name>
</gene>